<protein>
    <submittedName>
        <fullName evidence="2">AzlD domain-containing protein</fullName>
    </submittedName>
</protein>
<reference evidence="2 4" key="1">
    <citation type="submission" date="2020-12" db="EMBL/GenBank/DDBJ databases">
        <title>strain FJAT-54423T represents a novel species of the genus Brevibacillus.</title>
        <authorList>
            <person name="Tang R."/>
        </authorList>
    </citation>
    <scope>NUCLEOTIDE SEQUENCE [LARGE SCALE GENOMIC DNA]</scope>
    <source>
        <strain evidence="2 4">FJAT-54423</strain>
    </source>
</reference>
<feature type="transmembrane region" description="Helical" evidence="1">
    <location>
        <begin position="62"/>
        <end position="81"/>
    </location>
</feature>
<keyword evidence="5" id="KW-1185">Reference proteome</keyword>
<dbReference type="Proteomes" id="UP000595847">
    <property type="component" value="Chromosome"/>
</dbReference>
<evidence type="ECO:0000313" key="4">
    <source>
        <dbReference type="Proteomes" id="UP000595847"/>
    </source>
</evidence>
<evidence type="ECO:0000256" key="1">
    <source>
        <dbReference type="SAM" id="Phobius"/>
    </source>
</evidence>
<dbReference type="EMBL" id="CP066308">
    <property type="protein sequence ID" value="QQE75663.1"/>
    <property type="molecule type" value="Genomic_DNA"/>
</dbReference>
<organism evidence="2 4">
    <name type="scientific">Brevibacillus composti</name>
    <dbReference type="NCBI Taxonomy" id="2796470"/>
    <lineage>
        <taxon>Bacteria</taxon>
        <taxon>Bacillati</taxon>
        <taxon>Bacillota</taxon>
        <taxon>Bacilli</taxon>
        <taxon>Bacillales</taxon>
        <taxon>Paenibacillaceae</taxon>
        <taxon>Brevibacillus</taxon>
    </lineage>
</organism>
<sequence length="106" mass="11596">MTIPTLLLFAIMAALTYFSRRAFLRLPSKHFSPRLRNGLSFIPLGIFASLVFPSLFVQSGTFVIQPLFLAASLICLLVMALSKNIFLSFGVSLGVVVASSLGLFPW</sequence>
<keyword evidence="1" id="KW-0472">Membrane</keyword>
<feature type="transmembrane region" description="Helical" evidence="1">
    <location>
        <begin position="6"/>
        <end position="23"/>
    </location>
</feature>
<dbReference type="InterPro" id="IPR008407">
    <property type="entry name" value="Brnchd-chn_aa_trnsp_AzlD"/>
</dbReference>
<feature type="transmembrane region" description="Helical" evidence="1">
    <location>
        <begin position="35"/>
        <end position="56"/>
    </location>
</feature>
<keyword evidence="1" id="KW-1133">Transmembrane helix</keyword>
<dbReference type="RefSeq" id="WP_198829184.1">
    <property type="nucleotide sequence ID" value="NZ_CP066308.1"/>
</dbReference>
<keyword evidence="1" id="KW-0812">Transmembrane</keyword>
<dbReference type="AlphaFoldDB" id="A0A7T5EN34"/>
<gene>
    <name evidence="2" type="ORF">JD108_07220</name>
    <name evidence="3" type="ORF">KDJ56_06900</name>
</gene>
<evidence type="ECO:0000313" key="3">
    <source>
        <dbReference type="EMBL" id="QUO42689.1"/>
    </source>
</evidence>
<evidence type="ECO:0000313" key="5">
    <source>
        <dbReference type="Proteomes" id="UP000677234"/>
    </source>
</evidence>
<dbReference type="EMBL" id="CP073708">
    <property type="protein sequence ID" value="QUO42689.1"/>
    <property type="molecule type" value="Genomic_DNA"/>
</dbReference>
<dbReference type="Proteomes" id="UP000677234">
    <property type="component" value="Chromosome"/>
</dbReference>
<proteinExistence type="predicted"/>
<accession>A0A7T5EN34</accession>
<dbReference type="KEGG" id="bcop:JD108_07220"/>
<feature type="transmembrane region" description="Helical" evidence="1">
    <location>
        <begin position="86"/>
        <end position="104"/>
    </location>
</feature>
<reference evidence="3" key="2">
    <citation type="submission" date="2021-04" db="EMBL/GenBank/DDBJ databases">
        <title>Brevibacillus composti FJAT-54423, complete genome.</title>
        <authorList>
            <person name="Tang R."/>
        </authorList>
    </citation>
    <scope>NUCLEOTIDE SEQUENCE</scope>
    <source>
        <strain evidence="3">FJAT-54424</strain>
    </source>
</reference>
<name>A0A7T5EN34_9BACL</name>
<evidence type="ECO:0000313" key="2">
    <source>
        <dbReference type="EMBL" id="QQE75663.1"/>
    </source>
</evidence>
<dbReference type="Pfam" id="PF05437">
    <property type="entry name" value="AzlD"/>
    <property type="match status" value="1"/>
</dbReference>